<dbReference type="PROSITE" id="PS50835">
    <property type="entry name" value="IG_LIKE"/>
    <property type="match status" value="2"/>
</dbReference>
<comment type="caution">
    <text evidence="7">The sequence shown here is derived from an EMBL/GenBank/DDBJ whole genome shotgun (WGS) entry which is preliminary data.</text>
</comment>
<feature type="domain" description="Ig-like" evidence="6">
    <location>
        <begin position="1"/>
        <end position="66"/>
    </location>
</feature>
<proteinExistence type="predicted"/>
<keyword evidence="2" id="KW-0963">Cytoplasm</keyword>
<protein>
    <recommendedName>
        <fullName evidence="6">Ig-like domain-containing protein</fullName>
    </recommendedName>
</protein>
<evidence type="ECO:0000259" key="6">
    <source>
        <dbReference type="PROSITE" id="PS50835"/>
    </source>
</evidence>
<dbReference type="InterPro" id="IPR013783">
    <property type="entry name" value="Ig-like_fold"/>
</dbReference>
<keyword evidence="4" id="KW-1015">Disulfide bond</keyword>
<reference evidence="7" key="1">
    <citation type="submission" date="2018-11" db="EMBL/GenBank/DDBJ databases">
        <authorList>
            <person name="Alioto T."/>
            <person name="Alioto T."/>
        </authorList>
    </citation>
    <scope>NUCLEOTIDE SEQUENCE</scope>
</reference>
<dbReference type="EMBL" id="UYJE01007058">
    <property type="protein sequence ID" value="VDI51462.1"/>
    <property type="molecule type" value="Genomic_DNA"/>
</dbReference>
<dbReference type="InterPro" id="IPR013098">
    <property type="entry name" value="Ig_I-set"/>
</dbReference>
<organism evidence="7 8">
    <name type="scientific">Mytilus galloprovincialis</name>
    <name type="common">Mediterranean mussel</name>
    <dbReference type="NCBI Taxonomy" id="29158"/>
    <lineage>
        <taxon>Eukaryota</taxon>
        <taxon>Metazoa</taxon>
        <taxon>Spiralia</taxon>
        <taxon>Lophotrochozoa</taxon>
        <taxon>Mollusca</taxon>
        <taxon>Bivalvia</taxon>
        <taxon>Autobranchia</taxon>
        <taxon>Pteriomorphia</taxon>
        <taxon>Mytilida</taxon>
        <taxon>Mytiloidea</taxon>
        <taxon>Mytilidae</taxon>
        <taxon>Mytilinae</taxon>
        <taxon>Mytilus</taxon>
    </lineage>
</organism>
<gene>
    <name evidence="7" type="ORF">MGAL_10B008967</name>
</gene>
<keyword evidence="8" id="KW-1185">Reference proteome</keyword>
<dbReference type="Proteomes" id="UP000596742">
    <property type="component" value="Unassembled WGS sequence"/>
</dbReference>
<dbReference type="GO" id="GO:0005737">
    <property type="term" value="C:cytoplasm"/>
    <property type="evidence" value="ECO:0007669"/>
    <property type="project" value="UniProtKB-SubCell"/>
</dbReference>
<feature type="domain" description="Ig-like" evidence="6">
    <location>
        <begin position="69"/>
        <end position="152"/>
    </location>
</feature>
<sequence length="156" mass="17843">MFTCKVPTDSNSVKWTKDDITITENEHYELFSEDTLHTLTLRNTESSDSGVYLVHVGNISRRVNLNIKAYFLEDPADTECKEGEDAMFTCKVPTDSNSVKWTKDDKTITENEHYEMSSEDTLHTLTLKNTETSDSGEYWVHVGNISRRINLNIKGI</sequence>
<dbReference type="SUPFAM" id="SSF48726">
    <property type="entry name" value="Immunoglobulin"/>
    <property type="match status" value="2"/>
</dbReference>
<evidence type="ECO:0000256" key="4">
    <source>
        <dbReference type="ARBA" id="ARBA00023157"/>
    </source>
</evidence>
<dbReference type="Gene3D" id="2.60.40.10">
    <property type="entry name" value="Immunoglobulins"/>
    <property type="match status" value="2"/>
</dbReference>
<dbReference type="OrthoDB" id="6115582at2759"/>
<evidence type="ECO:0000256" key="2">
    <source>
        <dbReference type="ARBA" id="ARBA00022490"/>
    </source>
</evidence>
<evidence type="ECO:0000256" key="5">
    <source>
        <dbReference type="ARBA" id="ARBA00023319"/>
    </source>
</evidence>
<accession>A0A8B6FNM6</accession>
<keyword evidence="3" id="KW-0597">Phosphoprotein</keyword>
<evidence type="ECO:0000313" key="7">
    <source>
        <dbReference type="EMBL" id="VDI51462.1"/>
    </source>
</evidence>
<dbReference type="Pfam" id="PF07679">
    <property type="entry name" value="I-set"/>
    <property type="match status" value="2"/>
</dbReference>
<keyword evidence="5" id="KW-0393">Immunoglobulin domain</keyword>
<dbReference type="InterPro" id="IPR036179">
    <property type="entry name" value="Ig-like_dom_sf"/>
</dbReference>
<comment type="subcellular location">
    <subcellularLocation>
        <location evidence="1">Cytoplasm</location>
    </subcellularLocation>
</comment>
<dbReference type="CDD" id="cd00096">
    <property type="entry name" value="Ig"/>
    <property type="match status" value="2"/>
</dbReference>
<evidence type="ECO:0000256" key="1">
    <source>
        <dbReference type="ARBA" id="ARBA00004496"/>
    </source>
</evidence>
<dbReference type="FunFam" id="2.60.40.10:FF:000107">
    <property type="entry name" value="Myosin, light chain kinase a"/>
    <property type="match status" value="1"/>
</dbReference>
<dbReference type="AlphaFoldDB" id="A0A8B6FNM6"/>
<name>A0A8B6FNM6_MYTGA</name>
<dbReference type="PANTHER" id="PTHR35971:SF5">
    <property type="entry name" value="OBSCURIN LIKE CYTOSKELETAL ADAPTOR 1"/>
    <property type="match status" value="1"/>
</dbReference>
<dbReference type="SMART" id="SM00409">
    <property type="entry name" value="IG"/>
    <property type="match status" value="2"/>
</dbReference>
<evidence type="ECO:0000256" key="3">
    <source>
        <dbReference type="ARBA" id="ARBA00022553"/>
    </source>
</evidence>
<evidence type="ECO:0000313" key="8">
    <source>
        <dbReference type="Proteomes" id="UP000596742"/>
    </source>
</evidence>
<dbReference type="InterPro" id="IPR003599">
    <property type="entry name" value="Ig_sub"/>
</dbReference>
<dbReference type="InterPro" id="IPR052385">
    <property type="entry name" value="Obscurin/Obscurin-like_Reg"/>
</dbReference>
<dbReference type="InterPro" id="IPR007110">
    <property type="entry name" value="Ig-like_dom"/>
</dbReference>
<dbReference type="PANTHER" id="PTHR35971">
    <property type="entry name" value="SI:DKEY-31G6.6"/>
    <property type="match status" value="1"/>
</dbReference>